<dbReference type="InterPro" id="IPR044068">
    <property type="entry name" value="CB"/>
</dbReference>
<comment type="similarity">
    <text evidence="1">Belongs to the 'phage' integrase family.</text>
</comment>
<evidence type="ECO:0000313" key="9">
    <source>
        <dbReference type="EMBL" id="PCC38110.1"/>
    </source>
</evidence>
<accession>A0A2A3YFK8</accession>
<protein>
    <recommendedName>
        <fullName evidence="11">Site-specific integrase</fullName>
    </recommendedName>
</protein>
<evidence type="ECO:0000256" key="6">
    <source>
        <dbReference type="SAM" id="MobiDB-lite"/>
    </source>
</evidence>
<dbReference type="InterPro" id="IPR011010">
    <property type="entry name" value="DNA_brk_join_enz"/>
</dbReference>
<comment type="caution">
    <text evidence="9">The sequence shown here is derived from an EMBL/GenBank/DDBJ whole genome shotgun (WGS) entry which is preliminary data.</text>
</comment>
<dbReference type="RefSeq" id="WP_096197663.1">
    <property type="nucleotide sequence ID" value="NZ_JBQQPH010000006.1"/>
</dbReference>
<feature type="domain" description="Tyr recombinase" evidence="7">
    <location>
        <begin position="204"/>
        <end position="397"/>
    </location>
</feature>
<dbReference type="Gene3D" id="1.10.443.10">
    <property type="entry name" value="Intergrase catalytic core"/>
    <property type="match status" value="1"/>
</dbReference>
<feature type="region of interest" description="Disordered" evidence="6">
    <location>
        <begin position="31"/>
        <end position="50"/>
    </location>
</feature>
<evidence type="ECO:0000259" key="7">
    <source>
        <dbReference type="PROSITE" id="PS51898"/>
    </source>
</evidence>
<dbReference type="InterPro" id="IPR004107">
    <property type="entry name" value="Integrase_SAM-like_N"/>
</dbReference>
<dbReference type="PROSITE" id="PS51900">
    <property type="entry name" value="CB"/>
    <property type="match status" value="1"/>
</dbReference>
<evidence type="ECO:0000256" key="1">
    <source>
        <dbReference type="ARBA" id="ARBA00008857"/>
    </source>
</evidence>
<evidence type="ECO:0000256" key="5">
    <source>
        <dbReference type="PROSITE-ProRule" id="PRU01248"/>
    </source>
</evidence>
<proteinExistence type="inferred from homology"/>
<evidence type="ECO:0000256" key="3">
    <source>
        <dbReference type="ARBA" id="ARBA00023125"/>
    </source>
</evidence>
<dbReference type="SUPFAM" id="SSF56349">
    <property type="entry name" value="DNA breaking-rejoining enzymes"/>
    <property type="match status" value="1"/>
</dbReference>
<name>A0A2A3YFK8_9MICO</name>
<dbReference type="InterPro" id="IPR002104">
    <property type="entry name" value="Integrase_catalytic"/>
</dbReference>
<evidence type="ECO:0000259" key="8">
    <source>
        <dbReference type="PROSITE" id="PS51900"/>
    </source>
</evidence>
<dbReference type="PANTHER" id="PTHR30629:SF2">
    <property type="entry name" value="PROPHAGE INTEGRASE INTS-RELATED"/>
    <property type="match status" value="1"/>
</dbReference>
<dbReference type="PROSITE" id="PS51898">
    <property type="entry name" value="TYR_RECOMBINASE"/>
    <property type="match status" value="1"/>
</dbReference>
<keyword evidence="3 5" id="KW-0238">DNA-binding</keyword>
<gene>
    <name evidence="9" type="ORF">CIK66_15310</name>
</gene>
<dbReference type="InterPro" id="IPR050808">
    <property type="entry name" value="Phage_Integrase"/>
</dbReference>
<evidence type="ECO:0000256" key="4">
    <source>
        <dbReference type="ARBA" id="ARBA00023172"/>
    </source>
</evidence>
<dbReference type="InterPro" id="IPR010998">
    <property type="entry name" value="Integrase_recombinase_N"/>
</dbReference>
<reference evidence="9 10" key="1">
    <citation type="journal article" date="2017" name="Elife">
        <title>Extensive horizontal gene transfer in cheese-associated bacteria.</title>
        <authorList>
            <person name="Bonham K.S."/>
            <person name="Wolfe B.E."/>
            <person name="Dutton R.J."/>
        </authorList>
    </citation>
    <scope>NUCLEOTIDE SEQUENCE [LARGE SCALE GENOMIC DNA]</scope>
    <source>
        <strain evidence="9 10">341_9</strain>
    </source>
</reference>
<dbReference type="GO" id="GO:0003677">
    <property type="term" value="F:DNA binding"/>
    <property type="evidence" value="ECO:0007669"/>
    <property type="project" value="UniProtKB-UniRule"/>
</dbReference>
<dbReference type="EMBL" id="NRGR01000025">
    <property type="protein sequence ID" value="PCC38110.1"/>
    <property type="molecule type" value="Genomic_DNA"/>
</dbReference>
<dbReference type="CDD" id="cd01189">
    <property type="entry name" value="INT_ICEBs1_C_like"/>
    <property type="match status" value="1"/>
</dbReference>
<feature type="region of interest" description="Disordered" evidence="6">
    <location>
        <begin position="412"/>
        <end position="432"/>
    </location>
</feature>
<dbReference type="Gene3D" id="1.10.150.130">
    <property type="match status" value="1"/>
</dbReference>
<evidence type="ECO:0008006" key="11">
    <source>
        <dbReference type="Google" id="ProtNLM"/>
    </source>
</evidence>
<dbReference type="GO" id="GO:0015074">
    <property type="term" value="P:DNA integration"/>
    <property type="evidence" value="ECO:0007669"/>
    <property type="project" value="UniProtKB-KW"/>
</dbReference>
<dbReference type="AlphaFoldDB" id="A0A2A3YFK8"/>
<dbReference type="OrthoDB" id="1822491at2"/>
<dbReference type="PANTHER" id="PTHR30629">
    <property type="entry name" value="PROPHAGE INTEGRASE"/>
    <property type="match status" value="1"/>
</dbReference>
<dbReference type="GO" id="GO:0006310">
    <property type="term" value="P:DNA recombination"/>
    <property type="evidence" value="ECO:0007669"/>
    <property type="project" value="UniProtKB-KW"/>
</dbReference>
<organism evidence="9 10">
    <name type="scientific">Brachybacterium alimentarium</name>
    <dbReference type="NCBI Taxonomy" id="47845"/>
    <lineage>
        <taxon>Bacteria</taxon>
        <taxon>Bacillati</taxon>
        <taxon>Actinomycetota</taxon>
        <taxon>Actinomycetes</taxon>
        <taxon>Micrococcales</taxon>
        <taxon>Dermabacteraceae</taxon>
        <taxon>Brachybacterium</taxon>
    </lineage>
</organism>
<evidence type="ECO:0000313" key="10">
    <source>
        <dbReference type="Proteomes" id="UP000218598"/>
    </source>
</evidence>
<dbReference type="InterPro" id="IPR013762">
    <property type="entry name" value="Integrase-like_cat_sf"/>
</dbReference>
<keyword evidence="4" id="KW-0233">DNA recombination</keyword>
<dbReference type="Pfam" id="PF14659">
    <property type="entry name" value="Phage_int_SAM_3"/>
    <property type="match status" value="1"/>
</dbReference>
<dbReference type="Pfam" id="PF00589">
    <property type="entry name" value="Phage_integrase"/>
    <property type="match status" value="1"/>
</dbReference>
<keyword evidence="10" id="KW-1185">Reference proteome</keyword>
<feature type="domain" description="Core-binding (CB)" evidence="8">
    <location>
        <begin position="81"/>
        <end position="183"/>
    </location>
</feature>
<keyword evidence="2" id="KW-0229">DNA integration</keyword>
<sequence>MSRAFILDRWVKKDRTPSARHGVGSRWQVQWDETAPGPGNTPVKRRRKKDFARKVDAQTYADELNNAIRSGTYRPPEAGNTPFRDAAERWISTRMDVKGSTLHRYRRELDTYVLPQFGHLTVGHISRADVEGWVSALAKGTAPVAYINRDTGERVRGTLKQPLAPTMVKHVHTVASAVLTWAVDNNMIPSNPAARVKRPRITAADPVYLDHRELDALARAAEGVTGSATDRVLVLFLGYVGARIGEATALRVSDVDLTARRAFIRATWTRDPYGKRALGAPKTHERRTVPLTGFLVDELRALTAGQAADGFVFRAQRGGAIDDHNWRIRVFGPAAADAGLVHRGLTPHKLRHTAASAAIAAGADVMVVKQMLGHADAKQTLNTYSHLWPDRLDEVADAMEQARTRHLQLVPSGDEVPQKCPTPILGGESETA</sequence>
<evidence type="ECO:0000256" key="2">
    <source>
        <dbReference type="ARBA" id="ARBA00022908"/>
    </source>
</evidence>
<dbReference type="Proteomes" id="UP000218598">
    <property type="component" value="Unassembled WGS sequence"/>
</dbReference>